<dbReference type="EMBL" id="LR798270">
    <property type="protein sequence ID" value="CAB5218901.1"/>
    <property type="molecule type" value="Genomic_DNA"/>
</dbReference>
<organism evidence="1">
    <name type="scientific">uncultured Caudovirales phage</name>
    <dbReference type="NCBI Taxonomy" id="2100421"/>
    <lineage>
        <taxon>Viruses</taxon>
        <taxon>Duplodnaviria</taxon>
        <taxon>Heunggongvirae</taxon>
        <taxon>Uroviricota</taxon>
        <taxon>Caudoviricetes</taxon>
        <taxon>Peduoviridae</taxon>
        <taxon>Maltschvirus</taxon>
        <taxon>Maltschvirus maltsch</taxon>
    </lineage>
</organism>
<proteinExistence type="predicted"/>
<reference evidence="1" key="1">
    <citation type="submission" date="2020-04" db="EMBL/GenBank/DDBJ databases">
        <authorList>
            <person name="Chiriac C."/>
            <person name="Salcher M."/>
            <person name="Ghai R."/>
            <person name="Kavagutti S V."/>
        </authorList>
    </citation>
    <scope>NUCLEOTIDE SEQUENCE</scope>
</reference>
<dbReference type="EMBL" id="LR796227">
    <property type="protein sequence ID" value="CAB4128164.1"/>
    <property type="molecule type" value="Genomic_DNA"/>
</dbReference>
<accession>A0A6J5L0B5</accession>
<name>A0A6J5L0B5_9CAUD</name>
<evidence type="ECO:0000313" key="2">
    <source>
        <dbReference type="EMBL" id="CAB5218901.1"/>
    </source>
</evidence>
<protein>
    <submittedName>
        <fullName evidence="1">Uncharacterized protein</fullName>
    </submittedName>
</protein>
<gene>
    <name evidence="1" type="ORF">UFOVP109_28</name>
    <name evidence="2" type="ORF">UFOVP224_8</name>
</gene>
<evidence type="ECO:0000313" key="1">
    <source>
        <dbReference type="EMBL" id="CAB4128164.1"/>
    </source>
</evidence>
<sequence>MPEISAEEVALFRGYYDAVISQSRSQYQRNRRAEVNPDNELEVSFTTEIVTGLDVTLMQEKFWQLARDAAEGREARFIREQHPAAQEAYDQYQTILALTRRHQR</sequence>